<dbReference type="RefSeq" id="WP_068553058.1">
    <property type="nucleotide sequence ID" value="NZ_CP044473.1"/>
</dbReference>
<evidence type="ECO:0008006" key="3">
    <source>
        <dbReference type="Google" id="ProtNLM"/>
    </source>
</evidence>
<gene>
    <name evidence="1" type="ORF">FSC10_16450</name>
</gene>
<dbReference type="EMBL" id="CP044473">
    <property type="protein sequence ID" value="QIC68923.1"/>
    <property type="molecule type" value="Genomic_DNA"/>
</dbReference>
<dbReference type="PROSITE" id="PS51257">
    <property type="entry name" value="PROKAR_LIPOPROTEIN"/>
    <property type="match status" value="1"/>
</dbReference>
<protein>
    <recommendedName>
        <fullName evidence="3">Lipoprotein</fullName>
    </recommendedName>
</protein>
<proteinExistence type="predicted"/>
<reference evidence="1 2" key="1">
    <citation type="submission" date="2019-09" db="EMBL/GenBank/DDBJ databases">
        <title>Non-baumannii Acinetobacter spp. carrying blaNDM-1 isolated in China.</title>
        <authorList>
            <person name="Cui C."/>
            <person name="Chen C."/>
            <person name="Sun J."/>
            <person name="Liu Y."/>
        </authorList>
    </citation>
    <scope>NUCLEOTIDE SEQUENCE [LARGE SCALE GENOMIC DNA]</scope>
    <source>
        <strain evidence="1 2">HZE23-1</strain>
        <plasmid evidence="2">phze23-1-10</plasmid>
    </source>
</reference>
<keyword evidence="1" id="KW-0614">Plasmid</keyword>
<organism evidence="1 2">
    <name type="scientific">Acinetobacter schindleri</name>
    <dbReference type="NCBI Taxonomy" id="108981"/>
    <lineage>
        <taxon>Bacteria</taxon>
        <taxon>Pseudomonadati</taxon>
        <taxon>Pseudomonadota</taxon>
        <taxon>Gammaproteobacteria</taxon>
        <taxon>Moraxellales</taxon>
        <taxon>Moraxellaceae</taxon>
        <taxon>Acinetobacter</taxon>
    </lineage>
</organism>
<accession>A0AAE7BZ20</accession>
<name>A0AAE7BZ20_9GAMM</name>
<evidence type="ECO:0000313" key="2">
    <source>
        <dbReference type="Proteomes" id="UP000503505"/>
    </source>
</evidence>
<sequence length="106" mass="11775">MFKILAISLLGLSLIGCGNSDPNAPSKPKKPKTEMQMQAAKFSSMSRCLKSIQDTTKLPLKPMTDKPEKVTGFLGDTERQFYCGIKETGTEGTFVEGWYTEEVEVY</sequence>
<evidence type="ECO:0000313" key="1">
    <source>
        <dbReference type="EMBL" id="QIC68923.1"/>
    </source>
</evidence>
<dbReference type="AlphaFoldDB" id="A0AAE7BZ20"/>
<geneLocation type="plasmid" evidence="2">
    <name>phze23-1-10</name>
</geneLocation>
<dbReference type="Proteomes" id="UP000503505">
    <property type="component" value="Plasmid pHZE23-1-10"/>
</dbReference>